<organism evidence="1 2">
    <name type="scientific">Aureispira anguillae</name>
    <dbReference type="NCBI Taxonomy" id="2864201"/>
    <lineage>
        <taxon>Bacteria</taxon>
        <taxon>Pseudomonadati</taxon>
        <taxon>Bacteroidota</taxon>
        <taxon>Saprospiria</taxon>
        <taxon>Saprospirales</taxon>
        <taxon>Saprospiraceae</taxon>
        <taxon>Aureispira</taxon>
    </lineage>
</organism>
<accession>A0A916DTJ0</accession>
<dbReference type="AlphaFoldDB" id="A0A916DTJ0"/>
<evidence type="ECO:0008006" key="3">
    <source>
        <dbReference type="Google" id="ProtNLM"/>
    </source>
</evidence>
<evidence type="ECO:0000313" key="1">
    <source>
        <dbReference type="EMBL" id="BDS11890.1"/>
    </source>
</evidence>
<keyword evidence="2" id="KW-1185">Reference proteome</keyword>
<name>A0A916DTJ0_9BACT</name>
<dbReference type="EMBL" id="AP026867">
    <property type="protein sequence ID" value="BDS11890.1"/>
    <property type="molecule type" value="Genomic_DNA"/>
</dbReference>
<sequence>MIITRHFIGLVLLLTTHQLLTAQLRPVELNNASFEGVPHDAVTPNQWKSCGLDSSPDILPGPWGVYQKPTHGHTFLGLITRENNSWEALGQKMPRPLKKNKCYKFKIDLSSSPAYAGYSKPTRLRVWVGNTACDRAQLIATSPTIDHYEWKTYEFFFSVEEDYKYIIIECYYKEPAFHYYRGNLLIDNISAFEMCDRA</sequence>
<dbReference type="Gene3D" id="2.60.120.260">
    <property type="entry name" value="Galactose-binding domain-like"/>
    <property type="match status" value="1"/>
</dbReference>
<dbReference type="KEGG" id="aup:AsAng_0026040"/>
<proteinExistence type="predicted"/>
<dbReference type="RefSeq" id="WP_264793026.1">
    <property type="nucleotide sequence ID" value="NZ_AP026867.1"/>
</dbReference>
<protein>
    <recommendedName>
        <fullName evidence="3">CBM-cenC domain-containing protein</fullName>
    </recommendedName>
</protein>
<gene>
    <name evidence="1" type="ORF">AsAng_0026040</name>
</gene>
<evidence type="ECO:0000313" key="2">
    <source>
        <dbReference type="Proteomes" id="UP001060919"/>
    </source>
</evidence>
<dbReference type="Proteomes" id="UP001060919">
    <property type="component" value="Chromosome"/>
</dbReference>
<reference evidence="1" key="1">
    <citation type="submission" date="2022-09" db="EMBL/GenBank/DDBJ databases">
        <title>Aureispira anguillicida sp. nov., isolated from Leptocephalus of Japanese eel Anguilla japonica.</title>
        <authorList>
            <person name="Yuasa K."/>
            <person name="Mekata T."/>
            <person name="Ikunari K."/>
        </authorList>
    </citation>
    <scope>NUCLEOTIDE SEQUENCE</scope>
    <source>
        <strain evidence="1">EL160426</strain>
    </source>
</reference>